<sequence>MAPLLGYSNHSQGPSSTHTSVTCIHVFLARPSPYIKFQTIQPFRLTLESLTLSLSTSLLVLLSKVYPDGPFQVLGCYKSPPLRMSSSSNSAVV</sequence>
<dbReference type="EMBL" id="QGKW02000276">
    <property type="protein sequence ID" value="KAF2607461.1"/>
    <property type="molecule type" value="Genomic_DNA"/>
</dbReference>
<dbReference type="AlphaFoldDB" id="A0A8S9LNI0"/>
<dbReference type="Proteomes" id="UP000712281">
    <property type="component" value="Unassembled WGS sequence"/>
</dbReference>
<accession>A0A8S9LNI0</accession>
<comment type="caution">
    <text evidence="1">The sequence shown here is derived from an EMBL/GenBank/DDBJ whole genome shotgun (WGS) entry which is preliminary data.</text>
</comment>
<gene>
    <name evidence="1" type="ORF">F2Q68_00044339</name>
</gene>
<protein>
    <submittedName>
        <fullName evidence="1">Uncharacterized protein</fullName>
    </submittedName>
</protein>
<evidence type="ECO:0000313" key="1">
    <source>
        <dbReference type="EMBL" id="KAF2607461.1"/>
    </source>
</evidence>
<reference evidence="1" key="1">
    <citation type="submission" date="2019-12" db="EMBL/GenBank/DDBJ databases">
        <title>Genome sequencing and annotation of Brassica cretica.</title>
        <authorList>
            <person name="Studholme D.J."/>
            <person name="Sarris P.F."/>
        </authorList>
    </citation>
    <scope>NUCLEOTIDE SEQUENCE</scope>
    <source>
        <strain evidence="1">PFS-001/15</strain>
        <tissue evidence="1">Leaf</tissue>
    </source>
</reference>
<proteinExistence type="predicted"/>
<name>A0A8S9LNI0_BRACR</name>
<evidence type="ECO:0000313" key="2">
    <source>
        <dbReference type="Proteomes" id="UP000712281"/>
    </source>
</evidence>
<organism evidence="1 2">
    <name type="scientific">Brassica cretica</name>
    <name type="common">Mustard</name>
    <dbReference type="NCBI Taxonomy" id="69181"/>
    <lineage>
        <taxon>Eukaryota</taxon>
        <taxon>Viridiplantae</taxon>
        <taxon>Streptophyta</taxon>
        <taxon>Embryophyta</taxon>
        <taxon>Tracheophyta</taxon>
        <taxon>Spermatophyta</taxon>
        <taxon>Magnoliopsida</taxon>
        <taxon>eudicotyledons</taxon>
        <taxon>Gunneridae</taxon>
        <taxon>Pentapetalae</taxon>
        <taxon>rosids</taxon>
        <taxon>malvids</taxon>
        <taxon>Brassicales</taxon>
        <taxon>Brassicaceae</taxon>
        <taxon>Brassiceae</taxon>
        <taxon>Brassica</taxon>
    </lineage>
</organism>